<dbReference type="InterPro" id="IPR050855">
    <property type="entry name" value="NDM-1-like"/>
</dbReference>
<protein>
    <recommendedName>
        <fullName evidence="1">Metallo-beta-lactamase domain-containing protein</fullName>
    </recommendedName>
</protein>
<reference evidence="2 3" key="1">
    <citation type="submission" date="2018-03" db="EMBL/GenBank/DDBJ databases">
        <title>Defining the species Micromonospora saelicesensis and Micromonospora noduli under the framework of genomics.</title>
        <authorList>
            <person name="Riesco R."/>
            <person name="Trujillo M.E."/>
        </authorList>
    </citation>
    <scope>NUCLEOTIDE SEQUENCE [LARGE SCALE GENOMIC DNA]</scope>
    <source>
        <strain evidence="2 3">MED15</strain>
    </source>
</reference>
<gene>
    <name evidence="2" type="ORF">MED15_01088</name>
</gene>
<dbReference type="SUPFAM" id="SSF56281">
    <property type="entry name" value="Metallo-hydrolase/oxidoreductase"/>
    <property type="match status" value="1"/>
</dbReference>
<dbReference type="Proteomes" id="UP000249045">
    <property type="component" value="Unassembled WGS sequence"/>
</dbReference>
<organism evidence="2 3">
    <name type="scientific">Micromonospora noduli</name>
    <dbReference type="NCBI Taxonomy" id="709876"/>
    <lineage>
        <taxon>Bacteria</taxon>
        <taxon>Bacillati</taxon>
        <taxon>Actinomycetota</taxon>
        <taxon>Actinomycetes</taxon>
        <taxon>Micromonosporales</taxon>
        <taxon>Micromonosporaceae</taxon>
        <taxon>Micromonospora</taxon>
    </lineage>
</organism>
<dbReference type="InterPro" id="IPR036866">
    <property type="entry name" value="RibonucZ/Hydroxyglut_hydro"/>
</dbReference>
<dbReference type="InterPro" id="IPR001279">
    <property type="entry name" value="Metallo-B-lactamas"/>
</dbReference>
<sequence>MKDEVRVETAITHYTFLPGGPFGDTEKTFDIRSYAVVRDRQAVLVDALLPDHEDLIAAALHRGGLDFAAVRAVVVTHAHPDHIGSLAAVMRAAPEARLYAGSGDAEVVAEECGVDVSVLNDGDDVWGLEVIGTPGHTIGHVCFLEHTTSTLFVGDAAVNMTSLEPSIEPFDEDHSRAVAQLVRLAGTGAQRALFAHGAPIPSGASVAFRDLAGRLGLATGDMAAI</sequence>
<dbReference type="Pfam" id="PF00753">
    <property type="entry name" value="Lactamase_B"/>
    <property type="match status" value="1"/>
</dbReference>
<dbReference type="PANTHER" id="PTHR42951">
    <property type="entry name" value="METALLO-BETA-LACTAMASE DOMAIN-CONTAINING"/>
    <property type="match status" value="1"/>
</dbReference>
<evidence type="ECO:0000313" key="2">
    <source>
        <dbReference type="EMBL" id="RAO25325.1"/>
    </source>
</evidence>
<feature type="domain" description="Metallo-beta-lactamase" evidence="1">
    <location>
        <begin position="30"/>
        <end position="196"/>
    </location>
</feature>
<comment type="caution">
    <text evidence="2">The sequence shown here is derived from an EMBL/GenBank/DDBJ whole genome shotgun (WGS) entry which is preliminary data.</text>
</comment>
<dbReference type="Gene3D" id="3.60.15.10">
    <property type="entry name" value="Ribonuclease Z/Hydroxyacylglutathione hydrolase-like"/>
    <property type="match status" value="1"/>
</dbReference>
<proteinExistence type="predicted"/>
<evidence type="ECO:0000313" key="3">
    <source>
        <dbReference type="Proteomes" id="UP000249045"/>
    </source>
</evidence>
<keyword evidence="3" id="KW-1185">Reference proteome</keyword>
<name>A0ABX9D9S7_9ACTN</name>
<dbReference type="PANTHER" id="PTHR42951:SF17">
    <property type="entry name" value="METALLO-BETA-LACTAMASE DOMAIN-CONTAINING PROTEIN"/>
    <property type="match status" value="1"/>
</dbReference>
<dbReference type="RefSeq" id="WP_112726900.1">
    <property type="nucleotide sequence ID" value="NZ_PYAB01000052.1"/>
</dbReference>
<dbReference type="EMBL" id="PYAC01000001">
    <property type="protein sequence ID" value="RAO25325.1"/>
    <property type="molecule type" value="Genomic_DNA"/>
</dbReference>
<accession>A0ABX9D9S7</accession>
<dbReference type="SMART" id="SM00849">
    <property type="entry name" value="Lactamase_B"/>
    <property type="match status" value="1"/>
</dbReference>
<evidence type="ECO:0000259" key="1">
    <source>
        <dbReference type="SMART" id="SM00849"/>
    </source>
</evidence>